<gene>
    <name evidence="1" type="ORF">OPT61_g2418</name>
</gene>
<dbReference type="Proteomes" id="UP001153331">
    <property type="component" value="Unassembled WGS sequence"/>
</dbReference>
<organism evidence="1 2">
    <name type="scientific">Boeremia exigua</name>
    <dbReference type="NCBI Taxonomy" id="749465"/>
    <lineage>
        <taxon>Eukaryota</taxon>
        <taxon>Fungi</taxon>
        <taxon>Dikarya</taxon>
        <taxon>Ascomycota</taxon>
        <taxon>Pezizomycotina</taxon>
        <taxon>Dothideomycetes</taxon>
        <taxon>Pleosporomycetidae</taxon>
        <taxon>Pleosporales</taxon>
        <taxon>Pleosporineae</taxon>
        <taxon>Didymellaceae</taxon>
        <taxon>Boeremia</taxon>
    </lineage>
</organism>
<dbReference type="EMBL" id="JAPHNI010000109">
    <property type="protein sequence ID" value="KAJ8116088.1"/>
    <property type="molecule type" value="Genomic_DNA"/>
</dbReference>
<reference evidence="1" key="1">
    <citation type="submission" date="2022-11" db="EMBL/GenBank/DDBJ databases">
        <title>Genome Sequence of Boeremia exigua.</title>
        <authorList>
            <person name="Buettner E."/>
        </authorList>
    </citation>
    <scope>NUCLEOTIDE SEQUENCE</scope>
    <source>
        <strain evidence="1">CU02</strain>
    </source>
</reference>
<name>A0ACC2ILK5_9PLEO</name>
<keyword evidence="2" id="KW-1185">Reference proteome</keyword>
<accession>A0ACC2ILK5</accession>
<proteinExistence type="predicted"/>
<evidence type="ECO:0000313" key="2">
    <source>
        <dbReference type="Proteomes" id="UP001153331"/>
    </source>
</evidence>
<evidence type="ECO:0000313" key="1">
    <source>
        <dbReference type="EMBL" id="KAJ8116088.1"/>
    </source>
</evidence>
<comment type="caution">
    <text evidence="1">The sequence shown here is derived from an EMBL/GenBank/DDBJ whole genome shotgun (WGS) entry which is preliminary data.</text>
</comment>
<sequence>MKDKAGGRKHMTNGVGINGVGSRTSMYGGQNLDAGDRMDIDEESTSRGRSVKDIDELDVALDAVLEVGEL</sequence>
<protein>
    <submittedName>
        <fullName evidence="1">Uncharacterized protein</fullName>
    </submittedName>
</protein>